<keyword evidence="1" id="KW-0472">Membrane</keyword>
<reference evidence="2" key="1">
    <citation type="submission" date="2009-07" db="EMBL/GenBank/DDBJ databases">
        <authorList>
            <person name="Weinstock G."/>
            <person name="Sodergren E."/>
            <person name="Clifton S."/>
            <person name="Fulton L."/>
            <person name="Fulton B."/>
            <person name="Courtney L."/>
            <person name="Fronick C."/>
            <person name="Harrison M."/>
            <person name="Strong C."/>
            <person name="Farmer C."/>
            <person name="Delahaunty K."/>
            <person name="Markovic C."/>
            <person name="Hall O."/>
            <person name="Minx P."/>
            <person name="Tomlinson C."/>
            <person name="Mitreva M."/>
            <person name="Nelson J."/>
            <person name="Hou S."/>
            <person name="Wollam A."/>
            <person name="Pepin K.H."/>
            <person name="Johnson M."/>
            <person name="Bhonagiri V."/>
            <person name="Nash W.E."/>
            <person name="Warren W."/>
            <person name="Chinwalla A."/>
            <person name="Mardis E.R."/>
            <person name="Wilson R.K."/>
        </authorList>
    </citation>
    <scope>NUCLEOTIDE SEQUENCE [LARGE SCALE GENOMIC DNA]</scope>
    <source>
        <strain evidence="2">DSM 14469</strain>
    </source>
</reference>
<keyword evidence="3" id="KW-1185">Reference proteome</keyword>
<evidence type="ECO:0000313" key="2">
    <source>
        <dbReference type="EMBL" id="EET59242.1"/>
    </source>
</evidence>
<evidence type="ECO:0000256" key="1">
    <source>
        <dbReference type="SAM" id="Phobius"/>
    </source>
</evidence>
<dbReference type="AlphaFoldDB" id="C6LJC8"/>
<dbReference type="Proteomes" id="UP000005561">
    <property type="component" value="Unassembled WGS sequence"/>
</dbReference>
<name>C6LJC8_9FIRM</name>
<proteinExistence type="predicted"/>
<organism evidence="2 3">
    <name type="scientific">Marvinbryantia formatexigens DSM 14469</name>
    <dbReference type="NCBI Taxonomy" id="478749"/>
    <lineage>
        <taxon>Bacteria</taxon>
        <taxon>Bacillati</taxon>
        <taxon>Bacillota</taxon>
        <taxon>Clostridia</taxon>
        <taxon>Lachnospirales</taxon>
        <taxon>Lachnospiraceae</taxon>
        <taxon>Marvinbryantia</taxon>
    </lineage>
</organism>
<dbReference type="EMBL" id="ACCL02000020">
    <property type="protein sequence ID" value="EET59242.1"/>
    <property type="molecule type" value="Genomic_DNA"/>
</dbReference>
<sequence length="101" mass="11312">MKPDSQRLFTGFLPSVTVPFTVLIHIFPIYLVGIIALENLSVNERISDFMYLFSYKTPADKIPFLLFVARFAATSARYPCGHGHPADCFAKNVRLTTQEGA</sequence>
<gene>
    <name evidence="2" type="ORF">BRYFOR_08764</name>
</gene>
<feature type="transmembrane region" description="Helical" evidence="1">
    <location>
        <begin position="12"/>
        <end position="37"/>
    </location>
</feature>
<accession>C6LJC8</accession>
<keyword evidence="1" id="KW-1133">Transmembrane helix</keyword>
<evidence type="ECO:0000313" key="3">
    <source>
        <dbReference type="Proteomes" id="UP000005561"/>
    </source>
</evidence>
<protein>
    <submittedName>
        <fullName evidence="2">Uncharacterized protein</fullName>
    </submittedName>
</protein>
<comment type="caution">
    <text evidence="2">The sequence shown here is derived from an EMBL/GenBank/DDBJ whole genome shotgun (WGS) entry which is preliminary data.</text>
</comment>
<keyword evidence="1" id="KW-0812">Transmembrane</keyword>